<accession>A0A9J7N2W7</accession>
<evidence type="ECO:0000256" key="1">
    <source>
        <dbReference type="SAM" id="SignalP"/>
    </source>
</evidence>
<protein>
    <submittedName>
        <fullName evidence="4">Protocadherin-15-like</fullName>
    </submittedName>
</protein>
<reference evidence="3" key="1">
    <citation type="journal article" date="2020" name="Nat. Ecol. Evol.">
        <title>Deeply conserved synteny resolves early events in vertebrate evolution.</title>
        <authorList>
            <person name="Simakov O."/>
            <person name="Marletaz F."/>
            <person name="Yue J.X."/>
            <person name="O'Connell B."/>
            <person name="Jenkins J."/>
            <person name="Brandt A."/>
            <person name="Calef R."/>
            <person name="Tung C.H."/>
            <person name="Huang T.K."/>
            <person name="Schmutz J."/>
            <person name="Satoh N."/>
            <person name="Yu J.K."/>
            <person name="Putnam N.H."/>
            <person name="Green R.E."/>
            <person name="Rokhsar D.S."/>
        </authorList>
    </citation>
    <scope>NUCLEOTIDE SEQUENCE [LARGE SCALE GENOMIC DNA]</scope>
    <source>
        <strain evidence="3">S238N-H82</strain>
    </source>
</reference>
<feature type="signal peptide" evidence="1">
    <location>
        <begin position="1"/>
        <end position="23"/>
    </location>
</feature>
<dbReference type="GO" id="GO:0007155">
    <property type="term" value="P:cell adhesion"/>
    <property type="evidence" value="ECO:0007669"/>
    <property type="project" value="InterPro"/>
</dbReference>
<dbReference type="Pfam" id="PF18432">
    <property type="entry name" value="ECD"/>
    <property type="match status" value="1"/>
</dbReference>
<dbReference type="GeneID" id="118423452"/>
<evidence type="ECO:0000313" key="3">
    <source>
        <dbReference type="Proteomes" id="UP000001554"/>
    </source>
</evidence>
<evidence type="ECO:0000259" key="2">
    <source>
        <dbReference type="Pfam" id="PF18432"/>
    </source>
</evidence>
<evidence type="ECO:0000313" key="4">
    <source>
        <dbReference type="RefSeq" id="XP_035687511.1"/>
    </source>
</evidence>
<keyword evidence="1" id="KW-0732">Signal</keyword>
<dbReference type="Gene3D" id="2.60.40.3430">
    <property type="match status" value="1"/>
</dbReference>
<dbReference type="KEGG" id="bfo:118423452"/>
<dbReference type="GO" id="GO:0032420">
    <property type="term" value="C:stereocilium"/>
    <property type="evidence" value="ECO:0007669"/>
    <property type="project" value="InterPro"/>
</dbReference>
<dbReference type="Proteomes" id="UP000001554">
    <property type="component" value="Chromosome 1"/>
</dbReference>
<reference evidence="4" key="2">
    <citation type="submission" date="2025-08" db="UniProtKB">
        <authorList>
            <consortium name="RefSeq"/>
        </authorList>
    </citation>
    <scope>IDENTIFICATION</scope>
    <source>
        <strain evidence="4">S238N-H82</strain>
        <tissue evidence="4">Testes</tissue>
    </source>
</reference>
<sequence>MADGTRICLFTMLVVLQVVTLSAQNPCESPVFTNGMVFEAIPENSPENTTIVANMSFAGTAVGPGQTIELTLQDSSDKDWGLLVEELQQLRLRLAGKVLDRDVSVDFINPW</sequence>
<dbReference type="InterPro" id="IPR041149">
    <property type="entry name" value="EC_dom"/>
</dbReference>
<dbReference type="RefSeq" id="XP_035687511.1">
    <property type="nucleotide sequence ID" value="XM_035831618.1"/>
</dbReference>
<feature type="domain" description="Extracellular cadherin" evidence="2">
    <location>
        <begin position="37"/>
        <end position="103"/>
    </location>
</feature>
<organism evidence="3 4">
    <name type="scientific">Branchiostoma floridae</name>
    <name type="common">Florida lancelet</name>
    <name type="synonym">Amphioxus</name>
    <dbReference type="NCBI Taxonomy" id="7739"/>
    <lineage>
        <taxon>Eukaryota</taxon>
        <taxon>Metazoa</taxon>
        <taxon>Chordata</taxon>
        <taxon>Cephalochordata</taxon>
        <taxon>Leptocardii</taxon>
        <taxon>Amphioxiformes</taxon>
        <taxon>Branchiostomatidae</taxon>
        <taxon>Branchiostoma</taxon>
    </lineage>
</organism>
<feature type="chain" id="PRO_5039924858" evidence="1">
    <location>
        <begin position="24"/>
        <end position="111"/>
    </location>
</feature>
<dbReference type="AlphaFoldDB" id="A0A9J7N2W7"/>
<gene>
    <name evidence="4" type="primary">LOC118423452</name>
</gene>
<proteinExistence type="predicted"/>
<dbReference type="GO" id="GO:0007605">
    <property type="term" value="P:sensory perception of sound"/>
    <property type="evidence" value="ECO:0007669"/>
    <property type="project" value="InterPro"/>
</dbReference>
<name>A0A9J7N2W7_BRAFL</name>
<keyword evidence="3" id="KW-1185">Reference proteome</keyword>
<dbReference type="InterPro" id="IPR030718">
    <property type="entry name" value="EC_dom_sf"/>
</dbReference>